<organism evidence="1 2">
    <name type="scientific">Bauhinia variegata</name>
    <name type="common">Purple orchid tree</name>
    <name type="synonym">Phanera variegata</name>
    <dbReference type="NCBI Taxonomy" id="167791"/>
    <lineage>
        <taxon>Eukaryota</taxon>
        <taxon>Viridiplantae</taxon>
        <taxon>Streptophyta</taxon>
        <taxon>Embryophyta</taxon>
        <taxon>Tracheophyta</taxon>
        <taxon>Spermatophyta</taxon>
        <taxon>Magnoliopsida</taxon>
        <taxon>eudicotyledons</taxon>
        <taxon>Gunneridae</taxon>
        <taxon>Pentapetalae</taxon>
        <taxon>rosids</taxon>
        <taxon>fabids</taxon>
        <taxon>Fabales</taxon>
        <taxon>Fabaceae</taxon>
        <taxon>Cercidoideae</taxon>
        <taxon>Cercideae</taxon>
        <taxon>Bauhiniinae</taxon>
        <taxon>Bauhinia</taxon>
    </lineage>
</organism>
<proteinExistence type="predicted"/>
<name>A0ACB9MEA0_BAUVA</name>
<gene>
    <name evidence="1" type="ORF">L6164_022146</name>
</gene>
<accession>A0ACB9MEA0</accession>
<dbReference type="EMBL" id="CM039434">
    <property type="protein sequence ID" value="KAI4322452.1"/>
    <property type="molecule type" value="Genomic_DNA"/>
</dbReference>
<protein>
    <submittedName>
        <fullName evidence="1">Uncharacterized protein</fullName>
    </submittedName>
</protein>
<dbReference type="Proteomes" id="UP000828941">
    <property type="component" value="Chromosome 9"/>
</dbReference>
<evidence type="ECO:0000313" key="2">
    <source>
        <dbReference type="Proteomes" id="UP000828941"/>
    </source>
</evidence>
<comment type="caution">
    <text evidence="1">The sequence shown here is derived from an EMBL/GenBank/DDBJ whole genome shotgun (WGS) entry which is preliminary data.</text>
</comment>
<sequence>MEKFHSTHMKSRNQKCIHTTQIVADMHMPMLLVFDGDSSVGARHGVAVVDIMASGAGAGAVHHTHFLANWLQEKDRGLLLPFPASYLSKEILCNNPSIVVYHKLNVLDPFVSNTIKRQLLMFPLVL</sequence>
<reference evidence="1 2" key="1">
    <citation type="journal article" date="2022" name="DNA Res.">
        <title>Chromosomal-level genome assembly of the orchid tree Bauhinia variegata (Leguminosae; Cercidoideae) supports the allotetraploid origin hypothesis of Bauhinia.</title>
        <authorList>
            <person name="Zhong Y."/>
            <person name="Chen Y."/>
            <person name="Zheng D."/>
            <person name="Pang J."/>
            <person name="Liu Y."/>
            <person name="Luo S."/>
            <person name="Meng S."/>
            <person name="Qian L."/>
            <person name="Wei D."/>
            <person name="Dai S."/>
            <person name="Zhou R."/>
        </authorList>
    </citation>
    <scope>NUCLEOTIDE SEQUENCE [LARGE SCALE GENOMIC DNA]</scope>
    <source>
        <strain evidence="1">BV-YZ2020</strain>
    </source>
</reference>
<keyword evidence="2" id="KW-1185">Reference proteome</keyword>
<evidence type="ECO:0000313" key="1">
    <source>
        <dbReference type="EMBL" id="KAI4322452.1"/>
    </source>
</evidence>